<dbReference type="FunFam" id="3.40.50.300:FF:000419">
    <property type="entry name" value="Probable helicase with zinc finger domain"/>
    <property type="match status" value="1"/>
</dbReference>
<dbReference type="Proteomes" id="UP001152320">
    <property type="component" value="Chromosome 7"/>
</dbReference>
<dbReference type="GO" id="GO:0004540">
    <property type="term" value="F:RNA nuclease activity"/>
    <property type="evidence" value="ECO:0007669"/>
    <property type="project" value="InterPro"/>
</dbReference>
<comment type="caution">
    <text evidence="4">The sequence shown here is derived from an EMBL/GenBank/DDBJ whole genome shotgun (WGS) entry which is preliminary data.</text>
</comment>
<feature type="compositionally biased region" description="Polar residues" evidence="2">
    <location>
        <begin position="808"/>
        <end position="826"/>
    </location>
</feature>
<dbReference type="InterPro" id="IPR039691">
    <property type="entry name" value="ZC3H7A/B"/>
</dbReference>
<dbReference type="InterPro" id="IPR036236">
    <property type="entry name" value="Znf_C2H2_sf"/>
</dbReference>
<dbReference type="InterPro" id="IPR056787">
    <property type="entry name" value="OB_HELZ2"/>
</dbReference>
<keyword evidence="1" id="KW-0862">Zinc</keyword>
<keyword evidence="5" id="KW-1185">Reference proteome</keyword>
<dbReference type="SUPFAM" id="SSF52540">
    <property type="entry name" value="P-loop containing nucleoside triphosphate hydrolases"/>
    <property type="match status" value="2"/>
</dbReference>
<dbReference type="PROSITE" id="PS01175">
    <property type="entry name" value="RIBONUCLEASE_II"/>
    <property type="match status" value="1"/>
</dbReference>
<dbReference type="InterPro" id="IPR000571">
    <property type="entry name" value="Znf_CCCH"/>
</dbReference>
<feature type="compositionally biased region" description="Basic residues" evidence="2">
    <location>
        <begin position="456"/>
        <end position="469"/>
    </location>
</feature>
<evidence type="ECO:0000256" key="1">
    <source>
        <dbReference type="PROSITE-ProRule" id="PRU00723"/>
    </source>
</evidence>
<feature type="zinc finger region" description="C3H1-type" evidence="1">
    <location>
        <begin position="983"/>
        <end position="1011"/>
    </location>
</feature>
<dbReference type="InterPro" id="IPR047187">
    <property type="entry name" value="SF1_C_Upf1"/>
</dbReference>
<name>A0A9Q1C7J9_HOLLE</name>
<dbReference type="GO" id="GO:0035196">
    <property type="term" value="P:miRNA processing"/>
    <property type="evidence" value="ECO:0007669"/>
    <property type="project" value="TreeGrafter"/>
</dbReference>
<sequence length="4033" mass="462978">MLQKPPRQWKTLATRNLNSIDLNVFGHDIVQKLSSTDFDNDNLDECVGKYNRSLKELLNKHALLRTRRIVIRPNTSWYNEEIRTAKSKRKELERKWHILKLEVDRQVYCKQRQIVNWLIEAAKSSFYSNAVADCHGNQKHLFGIVSNLLHKPNDSILPSCHSEQALANQFSDYFVEKIDRIRRSFRKDCAGSVSLEGDGCCPRILNFEPTTNEEVERVFMKAPTKSCDQFHHYKSTMDDLRMERVVTIQENWIRLWNLNEFFMPPKDALRQFIDELLKDMVAEAIDLRKEKNFSEAAIYLHRCLLVYVQYIYPLRLEIQEDELRVLEIRIFKATMSVFAFYPCSITFAMEASDKHEAKKREAQQILAIAKAGEELVKYRSGKVSKIMLQRHQKNLHHLNGTGQEIMLNTMMKELDKELGPYEEAAEAEVNQSINPEWIPDHVKNHKKQTEASKSKKPEKKKKSRSRPTRPRTDSSVSAASGSFSNHVDQKAGGDQKGNGQLKHNDKDTDSEDSSSASKDSSDNMIQNDKLNHVSGSGDHSTIQGVKPKVPQSRTGNHGYGLDGISEFEHHPHYGQKLQPRSTSPYQGRPASPAPQPSQYLQNASRGQRPPTPPPQRLLQPPHLGKQPIQSAPRGQRSSTPPPQRVPQPPHVEKQPHISVPLPSPTTQQWLRNFDFKLACVQCFTKHPQQEGIFAFNYNHQLNHVCNGDILICLLKSLENLGKIWGRIRQRPSVEFLGTFRLCNFFFRGLNCQVKSNLCHFAHSQEELIIWDADRARRFNGKELVSYLRNKKIQQAALRQQAISKVAQASGTSQSNLRASAVQSSHGVVQPPARQPSPGPSSPTSGKAPVKRTSEEVKSPPHQPSPRPPSPAPGKPSKPLPQKSQDKNKNQAKKAVPEKVIEFTTYKSQKVVELVRQLQGYFIFCCGPCFHGAPPRVSVQNQKKLSWCTNDEMRHEWNVNSRVLVFFNYAEGFWKVRPRPPNRPPRVALCWHKLRHYGCSLGDRCGFAHNSIEVEVWEFEVNYGISREEIVEVSEAVHKPPEEPKKEPKKKAPAPPKAAPSKPVTHKGIPPFEYTMRILCGICYPNAICEQSKVNPRKCSSSNQHPWGTNSVYQLLSASKSWVRVFPRHPKLRRGLYPMMCKRGRRCSFREERNLQCMFAHYQEEIYLWHYQDVHNLLTIEKVLEANEKGGKVDNGSQAQLTSSQVTVPTGSKGAGSRLFCMYCKVPFYEKWQLEDHLKSQEHISRVNSDKEKTWEHRDPPTRVTNGEYQKCLYEATGMCRYSGKPDNENLCEWAHSDEELQEWKERHKYRMMKMEKVREQKLFSFLDGLIQEYNFTKKKETVMIKLLPGVQVTCTQPYEIFLPLEKRTEEGSFLSSWEFKVILSEQKELKRVGLLYDEFRQHFYLSKPSGENQPQVCPGNMIAEDTTRRKYSFKVFFSSNVLGTFHQRVIFDFKSKPVLYVPLQVNIGSENFQPEFSSETVNFKEPWNVHNSVIIKYPSRFPEDPLYQDLKKKYPPPKTEEIQLEEGHRLNRNNFREHFHTMLALEELACNERLKRFSGRTKLDLFDAITDGMYERAPDGELFAKISLSDSLLDDSEASQIVVSDVRYVLLKFEESANVVYQAEICMDRHLDLRRDDSLYVRLGQQCVQERQLGPNKTVKVLFQFQLERLKFCEMHFGVDEISEEFLMFPPANCVPRFPGVRKEECGEMNPRQADASKYILGAGKSLPFVPGPTLIIGPFGTGKTQTMAKTIIKLLDQTPDNKILVCTHSNSAADWLVTSYLHPFLETKKKEQHWYNRKILRVYATMKSPSSVSQEIRENYVICEEGTQNFRKPTHKDIMDCNIVVTTLSTSIHLVTLNEAGKSVKGYFEYIFIDEAGQALETEAMIPLGLAIRNTVVVLAGDHIQMRPKVYSEVARAHEFQFSMLERLFHWDKRWRCKNVCFLTYNYRMRREILDFIARYHYQNKLVAQIDHYRHPNYYPMSFLTVKGVDQLIGTSYVNMAEVTAIVEKINELIRQWPHQWRDIDIAVLTPYRLQVDQIRRALRSQGLGMINVESVQNVQGKQFRAVFISTVRTRNTLNKAQITAIPQSGQAGHNQKYYYGFLSDEGELVTAFTRCQSFLYVVGDPVSLCSVGDCHTNWKKYIETCERNNSLYPEGSSMALIKQEIEAAKQTLNPLASTFKPKSNPIAGAFKDSRIPTPLSSSTFPKAQVPPSAWSKGPPNVFTRSTTWQQKTIPSTTHTTFERLSSHEYPPLPAPQEEAVEDEFGDYEGELDIDDEILKELKRQVKMDEKIIKEDNFWDILEDSEEKSEDDDSFVLALSDSETEEEATTVEASKVDVSGVAETKDLIQPSQNHQVEKRKKAKFRMVERDEGIFLVRDNRDRSTLQGADDFETYDSDGEEVHETALEADKTDEWLRLTLEQPDDYKVCVVRFEPSGRVYAVPGDGSSTEEITISSKRRRERALDGDKVVMHILKEKEGGYEPVPNVDDVRKVKKVYGEVKHILERASNPKFKKVVCTVDPVNHDLMCPVDRSSPKMFSMGRKDRRRGRGSEIKLHIYTISRHGDNQFHENRTVVVKAKDIPERLFVVQYFEWFAGNPYPMGIITEELPKCDSPANGMRILKLMYNIKDNWPPSFAKEIEDSFPSTWEIPKEELIARQDGDFRSKDIFTIDPPDSLDLDDALHVERLEDNMLRVGVHIADVSYFVRKGSNLDKEAEKRATTFYPAFYARPSHMLPSVFSTTLCSLLPSKDRLSITVMFTFDTNANVIGSPQILRSVVCPVQRLTYEQVEKFLINPDGKTEILGVVRQQLLNLHNLTSFLRTKRLGDGRFSHDPDVGEKEVQFTMAHTVVEEMMLLANEAVATYLIETYGMNVPVRHQLPPDAEKAKEWLETFENDAKIGLKLNSLLPAIKDVIDESELSSKMKDAERSKEDDSETSSIPESDITDFSEENDQEEEVNIPLLQTTWSKINYILSNSNNKLLDLQNIIGDENANPKQAVALAQLFRILGKAFYINASDQPDHCQHFSLQKEFYTHFTSPIRRYLDLVIHRMVKAAVDGERNPYSAQELANICHHCNNQSFKAKKFEMMTHCLLTALKLKMAAEPKLGIIEMASDNGLQVLYPHERFLQTTRSVTSLPLRYMKPAAKPEDGVDKNSIVLHFKNSIYDQRTSIKEVPELGAPLMTNRFVRSVPKSTWETILSCMKGEDASVLEECLFDATRRIQESRYDIVDQSNRIEEVTCEVEVRNEPEGEEREPKKYVKFHRDFHPSQVVQVQLTSGIQRGLLVPKVQLMHMTPKFSFCFEHRENAVTCFAKIAERPPERSATIKKYVEAWLPVVEMMVAYNTVSGDETKFIRDVEVQWYRKSVDDRVVICGCFSLNREWCSDRHIGFFTPQMKGNKGKHGKEDDDIEEYQEDLILRDYVCVRVDGFNLNPSVQYKMKQLELKPGCGASDLTNPHGGKFSLVVHGTTSSAILEKRNMNERYTVEFEVNQMSGDIPMELFDQGKKTLCTVELIPKSKPDKRMEEALVNVGKTEKKECGDLIRKICLQKSGLPLESFIIDLRKCTGKTRTGAYLAFYFHTINQGLDGLPRGAPQILYCGPSNKSVDVISSYLKEFMKDDFSVIRVYSESIEQQEFPIPGMASAERKWGSGQEAHMDPTLASISLHHRIRSEFAPYAHEIRAMERRFNDPRRRRKVKRKEITQYKKLLQLAEVAELKRHQVILCTCNASGRVNLKRALNIIQCIVDEAGMCSEPETLIPLVTHNPYQVVLIGDHMQLRPIILEPNARDLGAEKSLMEKYKERAHTLTIQYRMHEEICRIPSNAFYEGQLETADAVKRRSLDVNTQRIWPNGPGYPRVFCHVVGAEETLTVRSEEGNEMSRSNPQEARHVIRIVGTLVKNFKVDQRKVVVLSQYRLQCAQIEEKLKHEGLDKVLVSTVIKSQGSEWDYVVLSTVRSMPKIEVEDHPGKGWKMRHLGFTMDENQMNVALTRARRGLIIVGNKYLLGTMEKWKALLKSYNETNSLIQAKDFLNLPSSGRR</sequence>
<dbReference type="SMART" id="SM00955">
    <property type="entry name" value="RNB"/>
    <property type="match status" value="1"/>
</dbReference>
<dbReference type="PANTHER" id="PTHR14928">
    <property type="entry name" value="MICRO-RNA BINDING ZINC FINGER CCCH DOMAIN-CONTAINING PROTEIN 7"/>
    <property type="match status" value="1"/>
</dbReference>
<dbReference type="Gene3D" id="3.40.50.300">
    <property type="entry name" value="P-loop containing nucleotide triphosphate hydrolases"/>
    <property type="match status" value="4"/>
</dbReference>
<keyword evidence="1" id="KW-0863">Zinc-finger</keyword>
<dbReference type="Pfam" id="PF25049">
    <property type="entry name" value="OB_HELZ2"/>
    <property type="match status" value="1"/>
</dbReference>
<dbReference type="PROSITE" id="PS00028">
    <property type="entry name" value="ZINC_FINGER_C2H2_1"/>
    <property type="match status" value="1"/>
</dbReference>
<keyword evidence="4" id="KW-0067">ATP-binding</keyword>
<feature type="compositionally biased region" description="Basic and acidic residues" evidence="2">
    <location>
        <begin position="1035"/>
        <end position="1045"/>
    </location>
</feature>
<dbReference type="InterPro" id="IPR041679">
    <property type="entry name" value="DNA2/NAM7-like_C"/>
</dbReference>
<dbReference type="PROSITE" id="PS50103">
    <property type="entry name" value="ZF_C3H1"/>
    <property type="match status" value="1"/>
</dbReference>
<dbReference type="Pfam" id="PF00773">
    <property type="entry name" value="RNB"/>
    <property type="match status" value="2"/>
</dbReference>
<dbReference type="InterPro" id="IPR001900">
    <property type="entry name" value="RNase_II/R"/>
</dbReference>
<feature type="domain" description="C3H1-type" evidence="3">
    <location>
        <begin position="983"/>
        <end position="1011"/>
    </location>
</feature>
<dbReference type="FunFam" id="3.40.50.300:FF:001313">
    <property type="entry name" value="Helicase with zinc finger domain 2"/>
    <property type="match status" value="1"/>
</dbReference>
<evidence type="ECO:0000313" key="4">
    <source>
        <dbReference type="EMBL" id="KAJ8039291.1"/>
    </source>
</evidence>
<dbReference type="SUPFAM" id="SSF50249">
    <property type="entry name" value="Nucleic acid-binding proteins"/>
    <property type="match status" value="1"/>
</dbReference>
<feature type="compositionally biased region" description="Pro residues" evidence="2">
    <location>
        <begin position="639"/>
        <end position="649"/>
    </location>
</feature>
<feature type="region of interest" description="Disordered" evidence="2">
    <location>
        <begin position="2202"/>
        <end position="2223"/>
    </location>
</feature>
<feature type="region of interest" description="Disordered" evidence="2">
    <location>
        <begin position="2919"/>
        <end position="2954"/>
    </location>
</feature>
<reference evidence="4" key="1">
    <citation type="submission" date="2021-10" db="EMBL/GenBank/DDBJ databases">
        <title>Tropical sea cucumber genome reveals ecological adaptation and Cuvierian tubules defense mechanism.</title>
        <authorList>
            <person name="Chen T."/>
        </authorList>
    </citation>
    <scope>NUCLEOTIDE SEQUENCE</scope>
    <source>
        <strain evidence="4">Nanhai2018</strain>
        <tissue evidence="4">Muscle</tissue>
    </source>
</reference>
<dbReference type="EMBL" id="JAIZAY010000007">
    <property type="protein sequence ID" value="KAJ8039291.1"/>
    <property type="molecule type" value="Genomic_DNA"/>
</dbReference>
<keyword evidence="4" id="KW-0547">Nucleotide-binding</keyword>
<dbReference type="Pfam" id="PF13087">
    <property type="entry name" value="AAA_12"/>
    <property type="match status" value="2"/>
</dbReference>
<gene>
    <name evidence="4" type="ORF">HOLleu_16956</name>
</gene>
<dbReference type="InterPro" id="IPR027417">
    <property type="entry name" value="P-loop_NTPase"/>
</dbReference>
<feature type="compositionally biased region" description="Low complexity" evidence="2">
    <location>
        <begin position="473"/>
        <end position="484"/>
    </location>
</feature>
<evidence type="ECO:0000313" key="5">
    <source>
        <dbReference type="Proteomes" id="UP001152320"/>
    </source>
</evidence>
<dbReference type="GO" id="GO:0035198">
    <property type="term" value="F:miRNA binding"/>
    <property type="evidence" value="ECO:0007669"/>
    <property type="project" value="InterPro"/>
</dbReference>
<proteinExistence type="predicted"/>
<dbReference type="InterPro" id="IPR041677">
    <property type="entry name" value="DNA2/NAM7_AAA_11"/>
</dbReference>
<dbReference type="GO" id="GO:0004386">
    <property type="term" value="F:helicase activity"/>
    <property type="evidence" value="ECO:0007669"/>
    <property type="project" value="UniProtKB-KW"/>
</dbReference>
<dbReference type="InterPro" id="IPR013087">
    <property type="entry name" value="Znf_C2H2_type"/>
</dbReference>
<feature type="compositionally biased region" description="Pro residues" evidence="2">
    <location>
        <begin position="860"/>
        <end position="878"/>
    </location>
</feature>
<feature type="compositionally biased region" description="Basic and acidic residues" evidence="2">
    <location>
        <begin position="2919"/>
        <end position="2930"/>
    </location>
</feature>
<feature type="region of interest" description="Disordered" evidence="2">
    <location>
        <begin position="808"/>
        <end position="894"/>
    </location>
</feature>
<dbReference type="SUPFAM" id="SSF57667">
    <property type="entry name" value="beta-beta-alpha zinc fingers"/>
    <property type="match status" value="1"/>
</dbReference>
<evidence type="ECO:0000259" key="3">
    <source>
        <dbReference type="PROSITE" id="PS50103"/>
    </source>
</evidence>
<dbReference type="GO" id="GO:0008270">
    <property type="term" value="F:zinc ion binding"/>
    <property type="evidence" value="ECO:0007669"/>
    <property type="project" value="UniProtKB-KW"/>
</dbReference>
<feature type="compositionally biased region" description="Acidic residues" evidence="2">
    <location>
        <begin position="2942"/>
        <end position="2954"/>
    </location>
</feature>
<evidence type="ECO:0000256" key="2">
    <source>
        <dbReference type="SAM" id="MobiDB-lite"/>
    </source>
</evidence>
<feature type="compositionally biased region" description="Basic and acidic residues" evidence="2">
    <location>
        <begin position="438"/>
        <end position="455"/>
    </location>
</feature>
<keyword evidence="1" id="KW-0479">Metal-binding</keyword>
<keyword evidence="4" id="KW-0347">Helicase</keyword>
<keyword evidence="4" id="KW-0378">Hydrolase</keyword>
<feature type="compositionally biased region" description="Polar residues" evidence="2">
    <location>
        <begin position="523"/>
        <end position="543"/>
    </location>
</feature>
<dbReference type="Pfam" id="PF13086">
    <property type="entry name" value="AAA_11"/>
    <property type="match status" value="3"/>
</dbReference>
<dbReference type="InterPro" id="IPR012340">
    <property type="entry name" value="NA-bd_OB-fold"/>
</dbReference>
<feature type="compositionally biased region" description="Basic and acidic residues" evidence="2">
    <location>
        <begin position="883"/>
        <end position="894"/>
    </location>
</feature>
<dbReference type="InterPro" id="IPR022966">
    <property type="entry name" value="RNase_II/R_CS"/>
</dbReference>
<dbReference type="OrthoDB" id="2285229at2759"/>
<feature type="region of interest" description="Disordered" evidence="2">
    <location>
        <begin position="1035"/>
        <end position="1064"/>
    </location>
</feature>
<accession>A0A9Q1C7J9</accession>
<dbReference type="CDD" id="cd18808">
    <property type="entry name" value="SF1_C_Upf1"/>
    <property type="match status" value="2"/>
</dbReference>
<organism evidence="4 5">
    <name type="scientific">Holothuria leucospilota</name>
    <name type="common">Black long sea cucumber</name>
    <name type="synonym">Mertensiothuria leucospilota</name>
    <dbReference type="NCBI Taxonomy" id="206669"/>
    <lineage>
        <taxon>Eukaryota</taxon>
        <taxon>Metazoa</taxon>
        <taxon>Echinodermata</taxon>
        <taxon>Eleutherozoa</taxon>
        <taxon>Echinozoa</taxon>
        <taxon>Holothuroidea</taxon>
        <taxon>Aspidochirotacea</taxon>
        <taxon>Aspidochirotida</taxon>
        <taxon>Holothuriidae</taxon>
        <taxon>Holothuria</taxon>
    </lineage>
</organism>
<dbReference type="PANTHER" id="PTHR14928:SF14">
    <property type="entry name" value="ACETAZOLAMIDE CONFERRING RESISTANCE PROTEIN ZAM"/>
    <property type="match status" value="1"/>
</dbReference>
<feature type="region of interest" description="Disordered" evidence="2">
    <location>
        <begin position="422"/>
        <end position="663"/>
    </location>
</feature>
<protein>
    <submittedName>
        <fullName evidence="4">Helicase with zinc finger domain 2</fullName>
    </submittedName>
</protein>